<name>A0A5B7IHJ2_PORTR</name>
<keyword evidence="3" id="KW-1185">Reference proteome</keyword>
<comment type="caution">
    <text evidence="2">The sequence shown here is derived from an EMBL/GenBank/DDBJ whole genome shotgun (WGS) entry which is preliminary data.</text>
</comment>
<organism evidence="2 3">
    <name type="scientific">Portunus trituberculatus</name>
    <name type="common">Swimming crab</name>
    <name type="synonym">Neptunus trituberculatus</name>
    <dbReference type="NCBI Taxonomy" id="210409"/>
    <lineage>
        <taxon>Eukaryota</taxon>
        <taxon>Metazoa</taxon>
        <taxon>Ecdysozoa</taxon>
        <taxon>Arthropoda</taxon>
        <taxon>Crustacea</taxon>
        <taxon>Multicrustacea</taxon>
        <taxon>Malacostraca</taxon>
        <taxon>Eumalacostraca</taxon>
        <taxon>Eucarida</taxon>
        <taxon>Decapoda</taxon>
        <taxon>Pleocyemata</taxon>
        <taxon>Brachyura</taxon>
        <taxon>Eubrachyura</taxon>
        <taxon>Portunoidea</taxon>
        <taxon>Portunidae</taxon>
        <taxon>Portuninae</taxon>
        <taxon>Portunus</taxon>
    </lineage>
</organism>
<gene>
    <name evidence="2" type="ORF">E2C01_074555</name>
</gene>
<sequence>MSCALVSLEGQAGSICNEVFVVERQHCLAIVLNSGRRLGESSVDHSTATPPCKGGQGCDKPVPQTLEN</sequence>
<accession>A0A5B7IHJ2</accession>
<dbReference type="EMBL" id="VSRR010052672">
    <property type="protein sequence ID" value="MPC79994.1"/>
    <property type="molecule type" value="Genomic_DNA"/>
</dbReference>
<evidence type="ECO:0000313" key="3">
    <source>
        <dbReference type="Proteomes" id="UP000324222"/>
    </source>
</evidence>
<evidence type="ECO:0000256" key="1">
    <source>
        <dbReference type="SAM" id="MobiDB-lite"/>
    </source>
</evidence>
<proteinExistence type="predicted"/>
<feature type="region of interest" description="Disordered" evidence="1">
    <location>
        <begin position="38"/>
        <end position="68"/>
    </location>
</feature>
<dbReference type="AlphaFoldDB" id="A0A5B7IHJ2"/>
<reference evidence="2 3" key="1">
    <citation type="submission" date="2019-05" db="EMBL/GenBank/DDBJ databases">
        <title>Another draft genome of Portunus trituberculatus and its Hox gene families provides insights of decapod evolution.</title>
        <authorList>
            <person name="Jeong J.-H."/>
            <person name="Song I."/>
            <person name="Kim S."/>
            <person name="Choi T."/>
            <person name="Kim D."/>
            <person name="Ryu S."/>
            <person name="Kim W."/>
        </authorList>
    </citation>
    <scope>NUCLEOTIDE SEQUENCE [LARGE SCALE GENOMIC DNA]</scope>
    <source>
        <tissue evidence="2">Muscle</tissue>
    </source>
</reference>
<protein>
    <submittedName>
        <fullName evidence="2">Uncharacterized protein</fullName>
    </submittedName>
</protein>
<evidence type="ECO:0000313" key="2">
    <source>
        <dbReference type="EMBL" id="MPC79994.1"/>
    </source>
</evidence>
<dbReference type="Proteomes" id="UP000324222">
    <property type="component" value="Unassembled WGS sequence"/>
</dbReference>